<dbReference type="InterPro" id="IPR036397">
    <property type="entry name" value="RNaseH_sf"/>
</dbReference>
<dbReference type="InterPro" id="IPR043502">
    <property type="entry name" value="DNA/RNA_pol_sf"/>
</dbReference>
<dbReference type="Pfam" id="PF13456">
    <property type="entry name" value="RVT_3"/>
    <property type="match status" value="1"/>
</dbReference>
<protein>
    <recommendedName>
        <fullName evidence="1">RNase H type-1 domain-containing protein</fullName>
    </recommendedName>
</protein>
<dbReference type="GeneID" id="140014862"/>
<dbReference type="SUPFAM" id="SSF53098">
    <property type="entry name" value="Ribonuclease H-like"/>
    <property type="match status" value="1"/>
</dbReference>
<feature type="domain" description="RNase H type-1" evidence="1">
    <location>
        <begin position="160"/>
        <end position="294"/>
    </location>
</feature>
<gene>
    <name evidence="3" type="primary">LOC140014862</name>
</gene>
<dbReference type="RefSeq" id="XP_071922590.1">
    <property type="nucleotide sequence ID" value="XM_072066489.1"/>
</dbReference>
<keyword evidence="2" id="KW-1185">Reference proteome</keyword>
<organism evidence="2 3">
    <name type="scientific">Coffea arabica</name>
    <name type="common">Arabian coffee</name>
    <dbReference type="NCBI Taxonomy" id="13443"/>
    <lineage>
        <taxon>Eukaryota</taxon>
        <taxon>Viridiplantae</taxon>
        <taxon>Streptophyta</taxon>
        <taxon>Embryophyta</taxon>
        <taxon>Tracheophyta</taxon>
        <taxon>Spermatophyta</taxon>
        <taxon>Magnoliopsida</taxon>
        <taxon>eudicotyledons</taxon>
        <taxon>Gunneridae</taxon>
        <taxon>Pentapetalae</taxon>
        <taxon>asterids</taxon>
        <taxon>lamiids</taxon>
        <taxon>Gentianales</taxon>
        <taxon>Rubiaceae</taxon>
        <taxon>Ixoroideae</taxon>
        <taxon>Gardenieae complex</taxon>
        <taxon>Bertiereae - Coffeeae clade</taxon>
        <taxon>Coffeeae</taxon>
        <taxon>Coffea</taxon>
    </lineage>
</organism>
<accession>A0ABM4VSU6</accession>
<dbReference type="Proteomes" id="UP001652660">
    <property type="component" value="Chromosome 9e"/>
</dbReference>
<dbReference type="SUPFAM" id="SSF56672">
    <property type="entry name" value="DNA/RNA polymerases"/>
    <property type="match status" value="1"/>
</dbReference>
<evidence type="ECO:0000259" key="1">
    <source>
        <dbReference type="PROSITE" id="PS50879"/>
    </source>
</evidence>
<evidence type="ECO:0000313" key="2">
    <source>
        <dbReference type="Proteomes" id="UP001652660"/>
    </source>
</evidence>
<dbReference type="Gene3D" id="3.30.420.10">
    <property type="entry name" value="Ribonuclease H-like superfamily/Ribonuclease H"/>
    <property type="match status" value="2"/>
</dbReference>
<dbReference type="InterPro" id="IPR012337">
    <property type="entry name" value="RNaseH-like_sf"/>
</dbReference>
<sequence length="469" mass="53958">MMFNPKKCLFGVFSKKFLGYYVARRDIEVNPDKVKAIQKMSSPQTPRDVQRLTGWLAVLNRFLSQSATKALLFFKVLKKIDKFSWIEECYWAFEQMKDYLHHLPTLTSSRAGETLYLYLSAGEEAVRAVLIQDDGAQALADFLVELTFPTSQEATPEDAEPQKWTLYVDGSSNSDGSGAGLLLKDSHGEACSYALRFDFTASNNEVEYEAVIAGLQLARRLGAQRISVYSNSQLVVCQVLEEYEAREKIMQWYLSKVHQLVAYFKSFEIQRIPRSQNRRDDKVEARKVQRKSARYVLCDGNLYKRSYLGPWLRCITTEEGEDVLKDIHEGFCGAYIGYRMLVKKTRLHQFRSSWVDEFPSVLWSYQTTLRSATQETPFSLTYRSEAMVPAEFLTPSSRIKAFTAESNEEQRRIDLDLVEEKRDAAAARVALYKNILASYYNVRVRYLRFSPGDLVLRKNLVSRSEPQGI</sequence>
<dbReference type="CDD" id="cd09279">
    <property type="entry name" value="RNase_HI_like"/>
    <property type="match status" value="1"/>
</dbReference>
<proteinExistence type="predicted"/>
<dbReference type="PANTHER" id="PTHR48475">
    <property type="entry name" value="RIBONUCLEASE H"/>
    <property type="match status" value="1"/>
</dbReference>
<dbReference type="PANTHER" id="PTHR48475:SF2">
    <property type="entry name" value="RIBONUCLEASE H"/>
    <property type="match status" value="1"/>
</dbReference>
<name>A0ABM4VSU6_COFAR</name>
<dbReference type="PROSITE" id="PS50879">
    <property type="entry name" value="RNASE_H_1"/>
    <property type="match status" value="1"/>
</dbReference>
<reference evidence="3" key="1">
    <citation type="submission" date="2025-08" db="UniProtKB">
        <authorList>
            <consortium name="RefSeq"/>
        </authorList>
    </citation>
    <scope>IDENTIFICATION</scope>
    <source>
        <tissue evidence="3">Leaves</tissue>
    </source>
</reference>
<dbReference type="InterPro" id="IPR002156">
    <property type="entry name" value="RNaseH_domain"/>
</dbReference>
<dbReference type="InterPro" id="IPR043128">
    <property type="entry name" value="Rev_trsase/Diguanyl_cyclase"/>
</dbReference>
<evidence type="ECO:0000313" key="3">
    <source>
        <dbReference type="RefSeq" id="XP_071922590.1"/>
    </source>
</evidence>
<dbReference type="Gene3D" id="3.30.70.270">
    <property type="match status" value="1"/>
</dbReference>